<keyword evidence="3" id="KW-1185">Reference proteome</keyword>
<reference evidence="2 3" key="1">
    <citation type="submission" date="2014-04" db="EMBL/GenBank/DDBJ databases">
        <title>Evolutionary Origins and Diversification of the Mycorrhizal Mutualists.</title>
        <authorList>
            <consortium name="DOE Joint Genome Institute"/>
            <consortium name="Mycorrhizal Genomics Consortium"/>
            <person name="Kohler A."/>
            <person name="Kuo A."/>
            <person name="Nagy L.G."/>
            <person name="Floudas D."/>
            <person name="Copeland A."/>
            <person name="Barry K.W."/>
            <person name="Cichocki N."/>
            <person name="Veneault-Fourrey C."/>
            <person name="LaButti K."/>
            <person name="Lindquist E.A."/>
            <person name="Lipzen A."/>
            <person name="Lundell T."/>
            <person name="Morin E."/>
            <person name="Murat C."/>
            <person name="Riley R."/>
            <person name="Ohm R."/>
            <person name="Sun H."/>
            <person name="Tunlid A."/>
            <person name="Henrissat B."/>
            <person name="Grigoriev I.V."/>
            <person name="Hibbett D.S."/>
            <person name="Martin F."/>
        </authorList>
    </citation>
    <scope>NUCLEOTIDE SEQUENCE [LARGE SCALE GENOMIC DNA]</scope>
    <source>
        <strain evidence="2 3">FD-317 M1</strain>
    </source>
</reference>
<evidence type="ECO:0000256" key="1">
    <source>
        <dbReference type="SAM" id="MobiDB-lite"/>
    </source>
</evidence>
<dbReference type="GO" id="GO:0003677">
    <property type="term" value="F:DNA binding"/>
    <property type="evidence" value="ECO:0007669"/>
    <property type="project" value="InterPro"/>
</dbReference>
<feature type="non-terminal residue" evidence="2">
    <location>
        <position position="64"/>
    </location>
</feature>
<organism evidence="2 3">
    <name type="scientific">Collybiopsis luxurians FD-317 M1</name>
    <dbReference type="NCBI Taxonomy" id="944289"/>
    <lineage>
        <taxon>Eukaryota</taxon>
        <taxon>Fungi</taxon>
        <taxon>Dikarya</taxon>
        <taxon>Basidiomycota</taxon>
        <taxon>Agaricomycotina</taxon>
        <taxon>Agaricomycetes</taxon>
        <taxon>Agaricomycetidae</taxon>
        <taxon>Agaricales</taxon>
        <taxon>Marasmiineae</taxon>
        <taxon>Omphalotaceae</taxon>
        <taxon>Collybiopsis</taxon>
        <taxon>Collybiopsis luxurians</taxon>
    </lineage>
</organism>
<evidence type="ECO:0000313" key="2">
    <source>
        <dbReference type="EMBL" id="KIK52107.1"/>
    </source>
</evidence>
<dbReference type="HOGENOM" id="CLU_2873814_0_0_1"/>
<dbReference type="Gene3D" id="1.10.268.10">
    <property type="entry name" value="Topoisomerase, domain 3"/>
    <property type="match status" value="1"/>
</dbReference>
<feature type="compositionally biased region" description="Acidic residues" evidence="1">
    <location>
        <begin position="42"/>
        <end position="55"/>
    </location>
</feature>
<sequence length="64" mass="7142">VDKKFSVNNRQKIDINTDLKAHRLVPMPKKTKGKSASSADANEADGDHNEEEDADNGAHDYIYK</sequence>
<dbReference type="EMBL" id="KN834848">
    <property type="protein sequence ID" value="KIK52107.1"/>
    <property type="molecule type" value="Genomic_DNA"/>
</dbReference>
<dbReference type="GO" id="GO:0003918">
    <property type="term" value="F:DNA topoisomerase type II (double strand cut, ATP-hydrolyzing) activity"/>
    <property type="evidence" value="ECO:0007669"/>
    <property type="project" value="InterPro"/>
</dbReference>
<accession>A0A0D0C2N3</accession>
<gene>
    <name evidence="2" type="ORF">GYMLUDRAFT_105842</name>
</gene>
<dbReference type="InterPro" id="IPR013757">
    <property type="entry name" value="Topo_IIA_A_a_sf"/>
</dbReference>
<feature type="region of interest" description="Disordered" evidence="1">
    <location>
        <begin position="18"/>
        <end position="64"/>
    </location>
</feature>
<dbReference type="GO" id="GO:0005524">
    <property type="term" value="F:ATP binding"/>
    <property type="evidence" value="ECO:0007669"/>
    <property type="project" value="InterPro"/>
</dbReference>
<evidence type="ECO:0000313" key="3">
    <source>
        <dbReference type="Proteomes" id="UP000053593"/>
    </source>
</evidence>
<protein>
    <submittedName>
        <fullName evidence="2">Uncharacterized protein</fullName>
    </submittedName>
</protein>
<proteinExistence type="predicted"/>
<name>A0A0D0C2N3_9AGAR</name>
<dbReference type="AlphaFoldDB" id="A0A0D0C2N3"/>
<feature type="non-terminal residue" evidence="2">
    <location>
        <position position="1"/>
    </location>
</feature>
<dbReference type="Proteomes" id="UP000053593">
    <property type="component" value="Unassembled WGS sequence"/>
</dbReference>